<comment type="catalytic activity">
    <reaction evidence="12">
        <text>(2R)-2-phosphoglycerate = phosphoenolpyruvate + H2O</text>
        <dbReference type="Rhea" id="RHEA:10164"/>
        <dbReference type="ChEBI" id="CHEBI:15377"/>
        <dbReference type="ChEBI" id="CHEBI:58289"/>
        <dbReference type="ChEBI" id="CHEBI:58702"/>
        <dbReference type="EC" id="4.2.1.11"/>
    </reaction>
</comment>
<sequence>MASSVTIAKVRGRQILDSRGNPTVEVDVTLSNGLVGRAAVPSGASTGAHEAVELRDGDKSKYLGKGVLKAVEHVNGLLAQIAVGRDPFDQTGLDRAMIAADGTPNKGKIGANAILGVSMATAKAAAQLSGLPLYRYLGGPHARTLPIPLMNILNGGAHADNNVDIQEFMIMPVGAPSFSEALRCGAEVFHALKSVLKGKGYNTSVGDEGGFAPSLKSNTEALDVILDAIAKAGYQAGKEVLLALDLAANEFYQDGVYLLENDAKPRKTSAEMVEYLADWVRQYPIRSIEDGLAEDDWDGFKLFTEKLGGQVQIVGDDLFVTNTERLGRGIREGIANSILVKVNQIGTLTETLECVHMATLAKYTSIISHRSGETEDAFIADLAVATNAGQIKTGSASRSDRIAKYNQLLRIEEDLGSSAIYAGSLWTRF</sequence>
<dbReference type="RefSeq" id="WP_013564594.1">
    <property type="nucleotide sequence ID" value="NC_014962.1"/>
</dbReference>
<evidence type="ECO:0000256" key="4">
    <source>
        <dbReference type="ARBA" id="ARBA00017068"/>
    </source>
</evidence>
<evidence type="ECO:0000256" key="14">
    <source>
        <dbReference type="PIRSR" id="PIRSR001400-2"/>
    </source>
</evidence>
<feature type="binding site" evidence="14">
    <location>
        <position position="289"/>
    </location>
    <ligand>
        <name>substrate</name>
    </ligand>
</feature>
<dbReference type="Pfam" id="PF00113">
    <property type="entry name" value="Enolase_C"/>
    <property type="match status" value="1"/>
</dbReference>
<feature type="binding site" evidence="12">
    <location>
        <position position="392"/>
    </location>
    <ligand>
        <name>(2R)-2-phosphoglycerate</name>
        <dbReference type="ChEBI" id="CHEBI:58289"/>
    </ligand>
</feature>
<comment type="pathway">
    <text evidence="1 12">Carbohydrate degradation; glycolysis; pyruvate from D-glyceraldehyde 3-phosphate: step 4/5.</text>
</comment>
<dbReference type="InterPro" id="IPR020809">
    <property type="entry name" value="Enolase_CS"/>
</dbReference>
<dbReference type="SFLD" id="SFLDG00178">
    <property type="entry name" value="enolase"/>
    <property type="match status" value="1"/>
</dbReference>
<dbReference type="SFLD" id="SFLDS00001">
    <property type="entry name" value="Enolase"/>
    <property type="match status" value="1"/>
</dbReference>
<dbReference type="InterPro" id="IPR036849">
    <property type="entry name" value="Enolase-like_C_sf"/>
</dbReference>
<proteinExistence type="inferred from homology"/>
<keyword evidence="10 12" id="KW-0456">Lyase</keyword>
<keyword evidence="9 12" id="KW-0324">Glycolysis</keyword>
<dbReference type="InterPro" id="IPR029017">
    <property type="entry name" value="Enolase-like_N"/>
</dbReference>
<evidence type="ECO:0000256" key="6">
    <source>
        <dbReference type="ARBA" id="ARBA00022525"/>
    </source>
</evidence>
<protein>
    <recommendedName>
        <fullName evidence="4 12">Enolase</fullName>
        <ecNumber evidence="3 12">4.2.1.11</ecNumber>
    </recommendedName>
    <alternativeName>
        <fullName evidence="12">2-phospho-D-glycerate hydro-lyase</fullName>
    </alternativeName>
    <alternativeName>
        <fullName evidence="12">2-phosphoglycerate dehydratase</fullName>
    </alternativeName>
</protein>
<dbReference type="OrthoDB" id="9804716at2"/>
<dbReference type="GO" id="GO:0000287">
    <property type="term" value="F:magnesium ion binding"/>
    <property type="evidence" value="ECO:0007669"/>
    <property type="project" value="UniProtKB-UniRule"/>
</dbReference>
<evidence type="ECO:0000256" key="9">
    <source>
        <dbReference type="ARBA" id="ARBA00023152"/>
    </source>
</evidence>
<dbReference type="HOGENOM" id="CLU_031223_2_1_0"/>
<dbReference type="SUPFAM" id="SSF51604">
    <property type="entry name" value="Enolase C-terminal domain-like"/>
    <property type="match status" value="1"/>
</dbReference>
<evidence type="ECO:0000313" key="19">
    <source>
        <dbReference type="Proteomes" id="UP000008631"/>
    </source>
</evidence>
<dbReference type="GO" id="GO:0005576">
    <property type="term" value="C:extracellular region"/>
    <property type="evidence" value="ECO:0007669"/>
    <property type="project" value="UniProtKB-SubCell"/>
</dbReference>
<dbReference type="SUPFAM" id="SSF54826">
    <property type="entry name" value="Enolase N-terminal domain-like"/>
    <property type="match status" value="1"/>
</dbReference>
<feature type="active site" description="Proton acceptor" evidence="12 13">
    <location>
        <position position="341"/>
    </location>
</feature>
<evidence type="ECO:0000259" key="16">
    <source>
        <dbReference type="SMART" id="SM01192"/>
    </source>
</evidence>
<evidence type="ECO:0000256" key="10">
    <source>
        <dbReference type="ARBA" id="ARBA00023239"/>
    </source>
</evidence>
<dbReference type="InterPro" id="IPR020810">
    <property type="entry name" value="Enolase_C"/>
</dbReference>
<comment type="cofactor">
    <cofactor evidence="12">
        <name>Mg(2+)</name>
        <dbReference type="ChEBI" id="CHEBI:18420"/>
    </cofactor>
    <text evidence="12">Binds a second Mg(2+) ion via substrate during catalysis.</text>
</comment>
<dbReference type="GO" id="GO:0009986">
    <property type="term" value="C:cell surface"/>
    <property type="evidence" value="ECO:0007669"/>
    <property type="project" value="UniProtKB-SubCell"/>
</dbReference>
<dbReference type="EC" id="4.2.1.11" evidence="3 12"/>
<name>E8R0W0_ISOPI</name>
<dbReference type="PIRSF" id="PIRSF001400">
    <property type="entry name" value="Enolase"/>
    <property type="match status" value="1"/>
</dbReference>
<dbReference type="STRING" id="575540.Isop_1722"/>
<dbReference type="FunFam" id="3.20.20.120:FF:000001">
    <property type="entry name" value="Enolase"/>
    <property type="match status" value="1"/>
</dbReference>
<evidence type="ECO:0000256" key="8">
    <source>
        <dbReference type="ARBA" id="ARBA00022842"/>
    </source>
</evidence>
<feature type="binding site" evidence="12">
    <location>
        <position position="371"/>
    </location>
    <ligand>
        <name>(2R)-2-phosphoglycerate</name>
        <dbReference type="ChEBI" id="CHEBI:58289"/>
    </ligand>
</feature>
<dbReference type="PANTHER" id="PTHR11902:SF1">
    <property type="entry name" value="ENOLASE"/>
    <property type="match status" value="1"/>
</dbReference>
<dbReference type="SMART" id="SM01192">
    <property type="entry name" value="Enolase_C"/>
    <property type="match status" value="1"/>
</dbReference>
<reference evidence="18 19" key="1">
    <citation type="journal article" date="2011" name="Stand. Genomic Sci.">
        <title>Complete genome sequence of Isosphaera pallida type strain (IS1B).</title>
        <authorList>
            <consortium name="US DOE Joint Genome Institute (JGI-PGF)"/>
            <person name="Goker M."/>
            <person name="Cleland D."/>
            <person name="Saunders E."/>
            <person name="Lapidus A."/>
            <person name="Nolan M."/>
            <person name="Lucas S."/>
            <person name="Hammon N."/>
            <person name="Deshpande S."/>
            <person name="Cheng J.F."/>
            <person name="Tapia R."/>
            <person name="Han C."/>
            <person name="Goodwin L."/>
            <person name="Pitluck S."/>
            <person name="Liolios K."/>
            <person name="Pagani I."/>
            <person name="Ivanova N."/>
            <person name="Mavromatis K."/>
            <person name="Pati A."/>
            <person name="Chen A."/>
            <person name="Palaniappan K."/>
            <person name="Land M."/>
            <person name="Hauser L."/>
            <person name="Chang Y.J."/>
            <person name="Jeffries C.D."/>
            <person name="Detter J.C."/>
            <person name="Beck B."/>
            <person name="Woyke T."/>
            <person name="Bristow J."/>
            <person name="Eisen J.A."/>
            <person name="Markowitz V."/>
            <person name="Hugenholtz P."/>
            <person name="Kyrpides N.C."/>
            <person name="Klenk H.P."/>
        </authorList>
    </citation>
    <scope>NUCLEOTIDE SEQUENCE [LARGE SCALE GENOMIC DNA]</scope>
    <source>
        <strain evidence="19">ATCC 43644 / DSM 9630 / IS1B</strain>
    </source>
</reference>
<dbReference type="SFLD" id="SFLDF00002">
    <property type="entry name" value="enolase"/>
    <property type="match status" value="1"/>
</dbReference>
<gene>
    <name evidence="12" type="primary">eno</name>
    <name evidence="18" type="ordered locus">Isop_1722</name>
</gene>
<evidence type="ECO:0000313" key="18">
    <source>
        <dbReference type="EMBL" id="ADV62306.1"/>
    </source>
</evidence>
<dbReference type="Proteomes" id="UP000008631">
    <property type="component" value="Chromosome"/>
</dbReference>
<dbReference type="PANTHER" id="PTHR11902">
    <property type="entry name" value="ENOLASE"/>
    <property type="match status" value="1"/>
</dbReference>
<keyword evidence="19" id="KW-1185">Reference proteome</keyword>
<dbReference type="PRINTS" id="PR00148">
    <property type="entry name" value="ENOLASE"/>
</dbReference>
<dbReference type="Pfam" id="PF03952">
    <property type="entry name" value="Enolase_N"/>
    <property type="match status" value="1"/>
</dbReference>
<keyword evidence="6 12" id="KW-0964">Secreted</keyword>
<dbReference type="InParanoid" id="E8R0W0"/>
<keyword evidence="7 12" id="KW-0479">Metal-binding</keyword>
<evidence type="ECO:0000256" key="2">
    <source>
        <dbReference type="ARBA" id="ARBA00009604"/>
    </source>
</evidence>
<feature type="domain" description="Enolase N-terminal" evidence="17">
    <location>
        <begin position="7"/>
        <end position="137"/>
    </location>
</feature>
<dbReference type="SMART" id="SM01193">
    <property type="entry name" value="Enolase_N"/>
    <property type="match status" value="1"/>
</dbReference>
<dbReference type="AlphaFoldDB" id="E8R0W0"/>
<dbReference type="InterPro" id="IPR020811">
    <property type="entry name" value="Enolase_N"/>
</dbReference>
<evidence type="ECO:0000256" key="7">
    <source>
        <dbReference type="ARBA" id="ARBA00022723"/>
    </source>
</evidence>
<dbReference type="InterPro" id="IPR000941">
    <property type="entry name" value="Enolase"/>
</dbReference>
<evidence type="ECO:0000256" key="11">
    <source>
        <dbReference type="ARBA" id="ARBA00045763"/>
    </source>
</evidence>
<dbReference type="FunFam" id="3.30.390.10:FF:000001">
    <property type="entry name" value="Enolase"/>
    <property type="match status" value="1"/>
</dbReference>
<comment type="subcellular location">
    <subcellularLocation>
        <location evidence="12">Cytoplasm</location>
    </subcellularLocation>
    <subcellularLocation>
        <location evidence="12">Secreted</location>
    </subcellularLocation>
    <subcellularLocation>
        <location evidence="12">Cell surface</location>
    </subcellularLocation>
    <text evidence="12">Fractions of enolase are present in both the cytoplasm and on the cell surface.</text>
</comment>
<feature type="binding site" evidence="12 15">
    <location>
        <position position="245"/>
    </location>
    <ligand>
        <name>Mg(2+)</name>
        <dbReference type="ChEBI" id="CHEBI:18420"/>
    </ligand>
</feature>
<dbReference type="eggNOG" id="COG0148">
    <property type="taxonomic scope" value="Bacteria"/>
</dbReference>
<feature type="binding site" evidence="12">
    <location>
        <position position="370"/>
    </location>
    <ligand>
        <name>(2R)-2-phosphoglycerate</name>
        <dbReference type="ChEBI" id="CHEBI:58289"/>
    </ligand>
</feature>
<dbReference type="Gene3D" id="3.30.390.10">
    <property type="entry name" value="Enolase-like, N-terminal domain"/>
    <property type="match status" value="1"/>
</dbReference>
<feature type="binding site" evidence="14">
    <location>
        <begin position="368"/>
        <end position="371"/>
    </location>
    <ligand>
        <name>substrate</name>
    </ligand>
</feature>
<dbReference type="HAMAP" id="MF_00318">
    <property type="entry name" value="Enolase"/>
    <property type="match status" value="1"/>
</dbReference>
<feature type="binding site" evidence="14">
    <location>
        <position position="167"/>
    </location>
    <ligand>
        <name>substrate</name>
    </ligand>
</feature>
<dbReference type="GO" id="GO:0006096">
    <property type="term" value="P:glycolytic process"/>
    <property type="evidence" value="ECO:0007669"/>
    <property type="project" value="UniProtKB-UniRule"/>
</dbReference>
<feature type="binding site" evidence="12 15">
    <location>
        <position position="289"/>
    </location>
    <ligand>
        <name>Mg(2+)</name>
        <dbReference type="ChEBI" id="CHEBI:18420"/>
    </ligand>
</feature>
<evidence type="ECO:0000256" key="5">
    <source>
        <dbReference type="ARBA" id="ARBA00022490"/>
    </source>
</evidence>
<organism evidence="18 19">
    <name type="scientific">Isosphaera pallida (strain ATCC 43644 / DSM 9630 / IS1B)</name>
    <dbReference type="NCBI Taxonomy" id="575540"/>
    <lineage>
        <taxon>Bacteria</taxon>
        <taxon>Pseudomonadati</taxon>
        <taxon>Planctomycetota</taxon>
        <taxon>Planctomycetia</taxon>
        <taxon>Isosphaerales</taxon>
        <taxon>Isosphaeraceae</taxon>
        <taxon>Isosphaera</taxon>
    </lineage>
</organism>
<dbReference type="GO" id="GO:0000015">
    <property type="term" value="C:phosphopyruvate hydratase complex"/>
    <property type="evidence" value="ECO:0007669"/>
    <property type="project" value="InterPro"/>
</dbReference>
<dbReference type="PROSITE" id="PS00164">
    <property type="entry name" value="ENOLASE"/>
    <property type="match status" value="1"/>
</dbReference>
<dbReference type="UniPathway" id="UPA00109">
    <property type="reaction ID" value="UER00187"/>
</dbReference>
<feature type="binding site" evidence="14">
    <location>
        <position position="392"/>
    </location>
    <ligand>
        <name>substrate</name>
    </ligand>
</feature>
<feature type="active site" description="Proton donor" evidence="12 13">
    <location>
        <position position="208"/>
    </location>
</feature>
<feature type="binding site" evidence="14">
    <location>
        <position position="316"/>
    </location>
    <ligand>
        <name>substrate</name>
    </ligand>
</feature>
<comment type="cofactor">
    <cofactor evidence="15">
        <name>Mg(2+)</name>
        <dbReference type="ChEBI" id="CHEBI:18420"/>
    </cofactor>
    <text evidence="15">Mg(2+) is required for catalysis and for stabilizing the dimer.</text>
</comment>
<dbReference type="GO" id="GO:0004634">
    <property type="term" value="F:phosphopyruvate hydratase activity"/>
    <property type="evidence" value="ECO:0007669"/>
    <property type="project" value="UniProtKB-UniRule"/>
</dbReference>
<comment type="similarity">
    <text evidence="2 12">Belongs to the enolase family.</text>
</comment>
<dbReference type="NCBIfam" id="TIGR01060">
    <property type="entry name" value="eno"/>
    <property type="match status" value="1"/>
</dbReference>
<evidence type="ECO:0000259" key="17">
    <source>
        <dbReference type="SMART" id="SM01193"/>
    </source>
</evidence>
<accession>E8R0W0</accession>
<evidence type="ECO:0000256" key="3">
    <source>
        <dbReference type="ARBA" id="ARBA00012058"/>
    </source>
</evidence>
<dbReference type="KEGG" id="ipa:Isop_1722"/>
<feature type="binding site" evidence="12">
    <location>
        <position position="166"/>
    </location>
    <ligand>
        <name>(2R)-2-phosphoglycerate</name>
        <dbReference type="ChEBI" id="CHEBI:58289"/>
    </ligand>
</feature>
<evidence type="ECO:0000256" key="13">
    <source>
        <dbReference type="PIRSR" id="PIRSR001400-1"/>
    </source>
</evidence>
<keyword evidence="5 12" id="KW-0963">Cytoplasm</keyword>
<feature type="binding site" evidence="14">
    <location>
        <position position="158"/>
    </location>
    <ligand>
        <name>substrate</name>
    </ligand>
</feature>
<evidence type="ECO:0000256" key="15">
    <source>
        <dbReference type="PIRSR" id="PIRSR001400-3"/>
    </source>
</evidence>
<evidence type="ECO:0000256" key="12">
    <source>
        <dbReference type="HAMAP-Rule" id="MF_00318"/>
    </source>
</evidence>
<feature type="domain" description="Enolase C-terminal TIM barrel" evidence="16">
    <location>
        <begin position="142"/>
        <end position="429"/>
    </location>
</feature>
<dbReference type="Gene3D" id="3.20.20.120">
    <property type="entry name" value="Enolase-like C-terminal domain"/>
    <property type="match status" value="1"/>
</dbReference>
<feature type="binding site" evidence="12 15">
    <location>
        <position position="316"/>
    </location>
    <ligand>
        <name>Mg(2+)</name>
        <dbReference type="ChEBI" id="CHEBI:18420"/>
    </ligand>
</feature>
<evidence type="ECO:0000256" key="1">
    <source>
        <dbReference type="ARBA" id="ARBA00005031"/>
    </source>
</evidence>
<feature type="binding site" evidence="12">
    <location>
        <position position="341"/>
    </location>
    <ligand>
        <name>(2R)-2-phosphoglycerate</name>
        <dbReference type="ChEBI" id="CHEBI:58289"/>
    </ligand>
</feature>
<comment type="function">
    <text evidence="11 12">Catalyzes the reversible conversion of 2-phosphoglycerate (2-PG) into phosphoenolpyruvate (PEP). It is essential for the degradation of carbohydrates via glycolysis.</text>
</comment>
<keyword evidence="8 12" id="KW-0460">Magnesium</keyword>
<dbReference type="EMBL" id="CP002353">
    <property type="protein sequence ID" value="ADV62306.1"/>
    <property type="molecule type" value="Genomic_DNA"/>
</dbReference>
<dbReference type="FunCoup" id="E8R0W0">
    <property type="interactions" value="466"/>
</dbReference>
<dbReference type="CDD" id="cd03313">
    <property type="entry name" value="enolase"/>
    <property type="match status" value="1"/>
</dbReference>